<dbReference type="GO" id="GO:0001530">
    <property type="term" value="F:lipopolysaccharide binding"/>
    <property type="evidence" value="ECO:0007669"/>
    <property type="project" value="InterPro"/>
</dbReference>
<accession>A0A0M2V785</accession>
<comment type="function">
    <text evidence="4">Involved in the assembly of lipopolysaccharide (LPS). Required for the translocation of LPS from the inner membrane to the outer membrane. May form a bridge between the inner membrane and the outer membrane, via interactions with LptC and LptD, thereby facilitating LPS transfer across the periplasm.</text>
</comment>
<dbReference type="GO" id="GO:0009279">
    <property type="term" value="C:cell outer membrane"/>
    <property type="evidence" value="ECO:0007669"/>
    <property type="project" value="TreeGrafter"/>
</dbReference>
<evidence type="ECO:0000313" key="7">
    <source>
        <dbReference type="Proteomes" id="UP000034228"/>
    </source>
</evidence>
<protein>
    <recommendedName>
        <fullName evidence="4">Lipopolysaccharide export system protein LptA</fullName>
    </recommendedName>
</protein>
<dbReference type="InterPro" id="IPR014340">
    <property type="entry name" value="LptA"/>
</dbReference>
<organism evidence="6 7">
    <name type="scientific">Arsukibacterium ikkense</name>
    <dbReference type="NCBI Taxonomy" id="336831"/>
    <lineage>
        <taxon>Bacteria</taxon>
        <taxon>Pseudomonadati</taxon>
        <taxon>Pseudomonadota</taxon>
        <taxon>Gammaproteobacteria</taxon>
        <taxon>Chromatiales</taxon>
        <taxon>Chromatiaceae</taxon>
        <taxon>Arsukibacterium</taxon>
    </lineage>
</organism>
<comment type="subunit">
    <text evidence="4">Component of the lipopolysaccharide transport and assembly complex.</text>
</comment>
<feature type="chain" id="PRO_5008991721" description="Lipopolysaccharide export system protein LptA" evidence="4">
    <location>
        <begin position="20"/>
        <end position="164"/>
    </location>
</feature>
<feature type="signal peptide" evidence="4">
    <location>
        <begin position="1"/>
        <end position="19"/>
    </location>
</feature>
<dbReference type="NCBIfam" id="TIGR03002">
    <property type="entry name" value="outer_YhbN_LptA"/>
    <property type="match status" value="1"/>
</dbReference>
<keyword evidence="1 4" id="KW-0813">Transport</keyword>
<evidence type="ECO:0000256" key="4">
    <source>
        <dbReference type="HAMAP-Rule" id="MF_01914"/>
    </source>
</evidence>
<dbReference type="GO" id="GO:0043165">
    <property type="term" value="P:Gram-negative-bacterium-type cell outer membrane assembly"/>
    <property type="evidence" value="ECO:0007669"/>
    <property type="project" value="UniProtKB-UniRule"/>
</dbReference>
<keyword evidence="3 4" id="KW-0574">Periplasm</keyword>
<dbReference type="PANTHER" id="PTHR36504">
    <property type="entry name" value="LIPOPOLYSACCHARIDE EXPORT SYSTEM PROTEIN LPTA"/>
    <property type="match status" value="1"/>
</dbReference>
<comment type="similarity">
    <text evidence="4">Belongs to the LptA family.</text>
</comment>
<dbReference type="InterPro" id="IPR052037">
    <property type="entry name" value="LPS_export_LptA"/>
</dbReference>
<dbReference type="GO" id="GO:0017089">
    <property type="term" value="F:glycolipid transfer activity"/>
    <property type="evidence" value="ECO:0007669"/>
    <property type="project" value="TreeGrafter"/>
</dbReference>
<dbReference type="PANTHER" id="PTHR36504:SF1">
    <property type="entry name" value="LIPOPOLYSACCHARIDE EXPORT SYSTEM PROTEIN LPTA"/>
    <property type="match status" value="1"/>
</dbReference>
<dbReference type="Proteomes" id="UP000034228">
    <property type="component" value="Unassembled WGS sequence"/>
</dbReference>
<dbReference type="OrthoDB" id="9795964at2"/>
<keyword evidence="2 4" id="KW-0732">Signal</keyword>
<gene>
    <name evidence="4" type="primary">lptA</name>
    <name evidence="6" type="ORF">WG68_05710</name>
</gene>
<sequence precursor="true">MNRIKFFLLTALLSANSYASNPDYSQPIAITSDNNETSIKENISVYTQNVEIRQGSLTIKADRLEINATAGKGNEVFITTGNPVRYSQLLDGDIPVTANAAEIRYDLASRTLTLSGNAQLSQSGSQVQAAVIRYNLESQQISAESGEQQKRVTTIFTPENKENP</sequence>
<name>A0A0M2V785_9GAMM</name>
<dbReference type="Gene3D" id="2.60.450.10">
    <property type="entry name" value="Lipopolysaccharide (LPS) transport protein A like domain"/>
    <property type="match status" value="1"/>
</dbReference>
<evidence type="ECO:0000256" key="2">
    <source>
        <dbReference type="ARBA" id="ARBA00022729"/>
    </source>
</evidence>
<comment type="subcellular location">
    <subcellularLocation>
        <location evidence="4">Periplasm</location>
    </subcellularLocation>
</comment>
<dbReference type="Pfam" id="PF03968">
    <property type="entry name" value="LptD_N"/>
    <property type="match status" value="1"/>
</dbReference>
<evidence type="ECO:0000259" key="5">
    <source>
        <dbReference type="Pfam" id="PF03968"/>
    </source>
</evidence>
<dbReference type="AlphaFoldDB" id="A0A0M2V785"/>
<reference evidence="6 7" key="1">
    <citation type="submission" date="2015-03" db="EMBL/GenBank/DDBJ databases">
        <title>Draft genome sequences of two protease-producing strains of Arsukibacterium isolated from two cold and alkaline environments.</title>
        <authorList>
            <person name="Lylloff J.E."/>
            <person name="Skov L.B."/>
            <person name="Jepsen M."/>
            <person name="Hallin P.F."/>
            <person name="Sorensen S.J."/>
            <person name="Stougaard P."/>
            <person name="Glaring M.A."/>
        </authorList>
    </citation>
    <scope>NUCLEOTIDE SEQUENCE [LARGE SCALE GENOMIC DNA]</scope>
    <source>
        <strain evidence="6 7">GCM72</strain>
    </source>
</reference>
<dbReference type="HAMAP" id="MF_01914">
    <property type="entry name" value="LPS_assembly_LptA"/>
    <property type="match status" value="1"/>
</dbReference>
<proteinExistence type="inferred from homology"/>
<dbReference type="GO" id="GO:0030288">
    <property type="term" value="C:outer membrane-bounded periplasmic space"/>
    <property type="evidence" value="ECO:0007669"/>
    <property type="project" value="TreeGrafter"/>
</dbReference>
<dbReference type="STRING" id="336831.WG68_05710"/>
<dbReference type="GO" id="GO:0015920">
    <property type="term" value="P:lipopolysaccharide transport"/>
    <property type="evidence" value="ECO:0007669"/>
    <property type="project" value="UniProtKB-UniRule"/>
</dbReference>
<evidence type="ECO:0000256" key="1">
    <source>
        <dbReference type="ARBA" id="ARBA00022448"/>
    </source>
</evidence>
<dbReference type="PATRIC" id="fig|336831.14.peg.2882"/>
<keyword evidence="7" id="KW-1185">Reference proteome</keyword>
<evidence type="ECO:0000313" key="6">
    <source>
        <dbReference type="EMBL" id="KKO46269.1"/>
    </source>
</evidence>
<dbReference type="InterPro" id="IPR005653">
    <property type="entry name" value="OstA-like_N"/>
</dbReference>
<feature type="domain" description="Organic solvent tolerance-like N-terminal" evidence="5">
    <location>
        <begin position="30"/>
        <end position="139"/>
    </location>
</feature>
<comment type="caution">
    <text evidence="6">The sequence shown here is derived from an EMBL/GenBank/DDBJ whole genome shotgun (WGS) entry which is preliminary data.</text>
</comment>
<dbReference type="EMBL" id="LAHO01000004">
    <property type="protein sequence ID" value="KKO46269.1"/>
    <property type="molecule type" value="Genomic_DNA"/>
</dbReference>
<evidence type="ECO:0000256" key="3">
    <source>
        <dbReference type="ARBA" id="ARBA00022764"/>
    </source>
</evidence>
<dbReference type="RefSeq" id="WP_046556710.1">
    <property type="nucleotide sequence ID" value="NZ_LAHO01000004.1"/>
</dbReference>